<dbReference type="PRINTS" id="PR00039">
    <property type="entry name" value="HTHLYSR"/>
</dbReference>
<feature type="domain" description="HTH lysR-type" evidence="5">
    <location>
        <begin position="1"/>
        <end position="58"/>
    </location>
</feature>
<evidence type="ECO:0000259" key="5">
    <source>
        <dbReference type="PROSITE" id="PS50931"/>
    </source>
</evidence>
<protein>
    <submittedName>
        <fullName evidence="6">DNA-binding transcriptional regulator, LysR family</fullName>
    </submittedName>
</protein>
<dbReference type="EMBL" id="FRCS01000006">
    <property type="protein sequence ID" value="SHN39835.1"/>
    <property type="molecule type" value="Genomic_DNA"/>
</dbReference>
<dbReference type="OrthoDB" id="3176554at2"/>
<evidence type="ECO:0000256" key="3">
    <source>
        <dbReference type="ARBA" id="ARBA00023125"/>
    </source>
</evidence>
<dbReference type="Gene3D" id="1.10.10.10">
    <property type="entry name" value="Winged helix-like DNA-binding domain superfamily/Winged helix DNA-binding domain"/>
    <property type="match status" value="1"/>
</dbReference>
<sequence>MQILHLRYFVVVAEELHFTRAAERLSMATSPLSRRIRDLERELDAPLFVRAHHDVTLTPAGAALLPLARDVLARFDALPDELRRSVGDTRRSAIVGVAPDVPPGIRDRYLDAVRNRAPGLPVAIHADNTAPLLRAVRAGQVDLAFVHGRVSGSDLVAVRVHTQPAGVAVGRRAGFEGRTSLRLEELAALSYVSINPDAAPSVYRGVETLLRRHGIRRRMELESTSVADLAHVVAGGKAFTFAGLTSGATHKAFAGEPVVVLPVDGARIQLTTDAVWRSDREHPGDVVADLASCVDAVAQDG</sequence>
<dbReference type="InterPro" id="IPR036388">
    <property type="entry name" value="WH-like_DNA-bd_sf"/>
</dbReference>
<dbReference type="Proteomes" id="UP000184440">
    <property type="component" value="Unassembled WGS sequence"/>
</dbReference>
<keyword evidence="3 6" id="KW-0238">DNA-binding</keyword>
<dbReference type="PANTHER" id="PTHR30346:SF0">
    <property type="entry name" value="HCA OPERON TRANSCRIPTIONAL ACTIVATOR HCAR"/>
    <property type="match status" value="1"/>
</dbReference>
<dbReference type="SUPFAM" id="SSF46785">
    <property type="entry name" value="Winged helix' DNA-binding domain"/>
    <property type="match status" value="1"/>
</dbReference>
<proteinExistence type="inferred from homology"/>
<organism evidence="6 7">
    <name type="scientific">Cryptosporangium aurantiacum</name>
    <dbReference type="NCBI Taxonomy" id="134849"/>
    <lineage>
        <taxon>Bacteria</taxon>
        <taxon>Bacillati</taxon>
        <taxon>Actinomycetota</taxon>
        <taxon>Actinomycetes</taxon>
        <taxon>Cryptosporangiales</taxon>
        <taxon>Cryptosporangiaceae</taxon>
        <taxon>Cryptosporangium</taxon>
    </lineage>
</organism>
<dbReference type="GO" id="GO:0003677">
    <property type="term" value="F:DNA binding"/>
    <property type="evidence" value="ECO:0007669"/>
    <property type="project" value="UniProtKB-KW"/>
</dbReference>
<dbReference type="RefSeq" id="WP_073259713.1">
    <property type="nucleotide sequence ID" value="NZ_FRCS01000006.1"/>
</dbReference>
<evidence type="ECO:0000313" key="6">
    <source>
        <dbReference type="EMBL" id="SHN39835.1"/>
    </source>
</evidence>
<dbReference type="Pfam" id="PF00126">
    <property type="entry name" value="HTH_1"/>
    <property type="match status" value="1"/>
</dbReference>
<reference evidence="6 7" key="1">
    <citation type="submission" date="2016-11" db="EMBL/GenBank/DDBJ databases">
        <authorList>
            <person name="Jaros S."/>
            <person name="Januszkiewicz K."/>
            <person name="Wedrychowicz H."/>
        </authorList>
    </citation>
    <scope>NUCLEOTIDE SEQUENCE [LARGE SCALE GENOMIC DNA]</scope>
    <source>
        <strain evidence="6 7">DSM 46144</strain>
    </source>
</reference>
<evidence type="ECO:0000256" key="2">
    <source>
        <dbReference type="ARBA" id="ARBA00023015"/>
    </source>
</evidence>
<keyword evidence="2" id="KW-0805">Transcription regulation</keyword>
<comment type="similarity">
    <text evidence="1">Belongs to the LysR transcriptional regulatory family.</text>
</comment>
<dbReference type="PROSITE" id="PS50931">
    <property type="entry name" value="HTH_LYSR"/>
    <property type="match status" value="1"/>
</dbReference>
<evidence type="ECO:0000256" key="4">
    <source>
        <dbReference type="ARBA" id="ARBA00023163"/>
    </source>
</evidence>
<dbReference type="STRING" id="134849.SAMN05443668_106370"/>
<evidence type="ECO:0000313" key="7">
    <source>
        <dbReference type="Proteomes" id="UP000184440"/>
    </source>
</evidence>
<keyword evidence="4" id="KW-0804">Transcription</keyword>
<name>A0A1M7R488_9ACTN</name>
<dbReference type="InterPro" id="IPR000847">
    <property type="entry name" value="LysR_HTH_N"/>
</dbReference>
<dbReference type="InterPro" id="IPR005119">
    <property type="entry name" value="LysR_subst-bd"/>
</dbReference>
<dbReference type="FunFam" id="1.10.10.10:FF:000001">
    <property type="entry name" value="LysR family transcriptional regulator"/>
    <property type="match status" value="1"/>
</dbReference>
<dbReference type="GO" id="GO:0003700">
    <property type="term" value="F:DNA-binding transcription factor activity"/>
    <property type="evidence" value="ECO:0007669"/>
    <property type="project" value="InterPro"/>
</dbReference>
<evidence type="ECO:0000256" key="1">
    <source>
        <dbReference type="ARBA" id="ARBA00009437"/>
    </source>
</evidence>
<dbReference type="Pfam" id="PF03466">
    <property type="entry name" value="LysR_substrate"/>
    <property type="match status" value="1"/>
</dbReference>
<keyword evidence="7" id="KW-1185">Reference proteome</keyword>
<dbReference type="PANTHER" id="PTHR30346">
    <property type="entry name" value="TRANSCRIPTIONAL DUAL REGULATOR HCAR-RELATED"/>
    <property type="match status" value="1"/>
</dbReference>
<dbReference type="Gene3D" id="3.40.190.10">
    <property type="entry name" value="Periplasmic binding protein-like II"/>
    <property type="match status" value="2"/>
</dbReference>
<accession>A0A1M7R488</accession>
<dbReference type="GO" id="GO:0032993">
    <property type="term" value="C:protein-DNA complex"/>
    <property type="evidence" value="ECO:0007669"/>
    <property type="project" value="TreeGrafter"/>
</dbReference>
<dbReference type="InterPro" id="IPR036390">
    <property type="entry name" value="WH_DNA-bd_sf"/>
</dbReference>
<dbReference type="AlphaFoldDB" id="A0A1M7R488"/>
<dbReference type="SUPFAM" id="SSF53850">
    <property type="entry name" value="Periplasmic binding protein-like II"/>
    <property type="match status" value="1"/>
</dbReference>
<gene>
    <name evidence="6" type="ORF">SAMN05443668_106370</name>
</gene>